<evidence type="ECO:0000313" key="11">
    <source>
        <dbReference type="EMBL" id="PNF30448.1"/>
    </source>
</evidence>
<evidence type="ECO:0000256" key="7">
    <source>
        <dbReference type="ARBA" id="ARBA00023242"/>
    </source>
</evidence>
<comment type="similarity">
    <text evidence="2">Belongs to the bZIP family. Maf subfamily.</text>
</comment>
<dbReference type="Gene3D" id="1.20.5.170">
    <property type="match status" value="1"/>
</dbReference>
<dbReference type="GO" id="GO:0005634">
    <property type="term" value="C:nucleus"/>
    <property type="evidence" value="ECO:0007669"/>
    <property type="project" value="UniProtKB-SubCell"/>
</dbReference>
<evidence type="ECO:0000256" key="8">
    <source>
        <dbReference type="SAM" id="Coils"/>
    </source>
</evidence>
<dbReference type="AlphaFoldDB" id="A0A2J7QPD5"/>
<keyword evidence="8" id="KW-0175">Coiled coil</keyword>
<dbReference type="CDD" id="cd14718">
    <property type="entry name" value="bZIP_Maf_large"/>
    <property type="match status" value="1"/>
</dbReference>
<dbReference type="PANTHER" id="PTHR10129:SF44">
    <property type="entry name" value="TRAFFIC JAM, ISOFORM C"/>
    <property type="match status" value="1"/>
</dbReference>
<reference evidence="11 12" key="1">
    <citation type="submission" date="2017-12" db="EMBL/GenBank/DDBJ databases">
        <title>Hemimetabolous genomes reveal molecular basis of termite eusociality.</title>
        <authorList>
            <person name="Harrison M.C."/>
            <person name="Jongepier E."/>
            <person name="Robertson H.M."/>
            <person name="Arning N."/>
            <person name="Bitard-Feildel T."/>
            <person name="Chao H."/>
            <person name="Childers C.P."/>
            <person name="Dinh H."/>
            <person name="Doddapaneni H."/>
            <person name="Dugan S."/>
            <person name="Gowin J."/>
            <person name="Greiner C."/>
            <person name="Han Y."/>
            <person name="Hu H."/>
            <person name="Hughes D.S.T."/>
            <person name="Huylmans A.-K."/>
            <person name="Kemena C."/>
            <person name="Kremer L.P.M."/>
            <person name="Lee S.L."/>
            <person name="Lopez-Ezquerra A."/>
            <person name="Mallet L."/>
            <person name="Monroy-Kuhn J.M."/>
            <person name="Moser A."/>
            <person name="Murali S.C."/>
            <person name="Muzny D.M."/>
            <person name="Otani S."/>
            <person name="Piulachs M.-D."/>
            <person name="Poelchau M."/>
            <person name="Qu J."/>
            <person name="Schaub F."/>
            <person name="Wada-Katsumata A."/>
            <person name="Worley K.C."/>
            <person name="Xie Q."/>
            <person name="Ylla G."/>
            <person name="Poulsen M."/>
            <person name="Gibbs R.A."/>
            <person name="Schal C."/>
            <person name="Richards S."/>
            <person name="Belles X."/>
            <person name="Korb J."/>
            <person name="Bornberg-Bauer E."/>
        </authorList>
    </citation>
    <scope>NUCLEOTIDE SEQUENCE [LARGE SCALE GENOMIC DNA]</scope>
    <source>
        <tissue evidence="11">Whole body</tissue>
    </source>
</reference>
<comment type="subcellular location">
    <subcellularLocation>
        <location evidence="1">Nucleus</location>
    </subcellularLocation>
</comment>
<evidence type="ECO:0000313" key="12">
    <source>
        <dbReference type="Proteomes" id="UP000235965"/>
    </source>
</evidence>
<feature type="compositionally biased region" description="Pro residues" evidence="9">
    <location>
        <begin position="124"/>
        <end position="142"/>
    </location>
</feature>
<dbReference type="SMART" id="SM00338">
    <property type="entry name" value="BRLZ"/>
    <property type="match status" value="1"/>
</dbReference>
<keyword evidence="6" id="KW-0804">Transcription</keyword>
<dbReference type="Proteomes" id="UP000235965">
    <property type="component" value="Unassembled WGS sequence"/>
</dbReference>
<proteinExistence type="inferred from homology"/>
<dbReference type="FunFam" id="1.20.5.170:FF:000011">
    <property type="entry name" value="Transcription factor MafG, putative"/>
    <property type="match status" value="1"/>
</dbReference>
<feature type="coiled-coil region" evidence="8">
    <location>
        <begin position="343"/>
        <end position="377"/>
    </location>
</feature>
<feature type="region of interest" description="Disordered" evidence="9">
    <location>
        <begin position="380"/>
        <end position="409"/>
    </location>
</feature>
<dbReference type="EMBL" id="NEVH01012093">
    <property type="protein sequence ID" value="PNF30448.1"/>
    <property type="molecule type" value="Genomic_DNA"/>
</dbReference>
<dbReference type="OrthoDB" id="5974330at2759"/>
<dbReference type="InterPro" id="IPR046347">
    <property type="entry name" value="bZIP_sf"/>
</dbReference>
<evidence type="ECO:0000256" key="4">
    <source>
        <dbReference type="ARBA" id="ARBA00023015"/>
    </source>
</evidence>
<comment type="caution">
    <text evidence="11">The sequence shown here is derived from an EMBL/GenBank/DDBJ whole genome shotgun (WGS) entry which is preliminary data.</text>
</comment>
<dbReference type="SUPFAM" id="SSF47454">
    <property type="entry name" value="A DNA-binding domain in eukaryotic transcription factors"/>
    <property type="match status" value="1"/>
</dbReference>
<name>A0A2J7QPD5_9NEOP</name>
<feature type="compositionally biased region" description="Low complexity" evidence="9">
    <location>
        <begin position="46"/>
        <end position="55"/>
    </location>
</feature>
<gene>
    <name evidence="11" type="ORF">B7P43_G12497</name>
</gene>
<dbReference type="STRING" id="105785.A0A2J7QPD5"/>
<dbReference type="PANTHER" id="PTHR10129">
    <property type="entry name" value="TRANSCRIPTION FACTOR MAF"/>
    <property type="match status" value="1"/>
</dbReference>
<accession>A0A2J7QPD5</accession>
<dbReference type="InterPro" id="IPR024874">
    <property type="entry name" value="Transcription_factor_Maf_fam"/>
</dbReference>
<keyword evidence="7" id="KW-0539">Nucleus</keyword>
<evidence type="ECO:0000256" key="9">
    <source>
        <dbReference type="SAM" id="MobiDB-lite"/>
    </source>
</evidence>
<feature type="compositionally biased region" description="Low complexity" evidence="9">
    <location>
        <begin position="389"/>
        <end position="409"/>
    </location>
</feature>
<sequence>MEAEDNHLADEYVQEFVLDHLEDANPVKREPPVINPCSPRAPQPAAPQRLPPLSSLHHHQIVASSPPPHHLLTPPGHNGEDLQQGYSIQQSLHHLHGGGVLMRSNNNLVTLVSSTSHNNHPGTPGTPPDTPPVSSSPPPYQQDPPQQLPQQQIPGGGIKGYTDMEMMWSITQSLRYGAGHQEPLDLRPSNAGPEPDNCWGVTPQQPQQQQLHATVIAGGGGKLVQLPALHHHHHHHHQNDYMGEEMQTPVSPRMGINRPLSCGSSSVMSPLSSGGGGQHLGYGPVVGDDILNDDALMSLSVRELNKRLHGFPREEVVRLKQKRRTLKNRGYAQNCRSKRLQQRHELEVTNRNLQAELHRLKLQLSRVAQERDDYKQRLDLMRAGGGSDGVHSSVSSSGHSNPSSPEFYL</sequence>
<dbReference type="InterPro" id="IPR008917">
    <property type="entry name" value="TF_DNA-bd_sf"/>
</dbReference>
<evidence type="ECO:0000256" key="1">
    <source>
        <dbReference type="ARBA" id="ARBA00004123"/>
    </source>
</evidence>
<feature type="compositionally biased region" description="Low complexity" evidence="9">
    <location>
        <begin position="143"/>
        <end position="153"/>
    </location>
</feature>
<feature type="domain" description="BZIP" evidence="10">
    <location>
        <begin position="318"/>
        <end position="381"/>
    </location>
</feature>
<keyword evidence="4" id="KW-0805">Transcription regulation</keyword>
<evidence type="ECO:0000259" key="10">
    <source>
        <dbReference type="PROSITE" id="PS50217"/>
    </source>
</evidence>
<protein>
    <recommendedName>
        <fullName evidence="10">BZIP domain-containing protein</fullName>
    </recommendedName>
</protein>
<keyword evidence="12" id="KW-1185">Reference proteome</keyword>
<evidence type="ECO:0000256" key="6">
    <source>
        <dbReference type="ARBA" id="ARBA00023163"/>
    </source>
</evidence>
<dbReference type="InterPro" id="IPR004826">
    <property type="entry name" value="bZIP_Maf"/>
</dbReference>
<dbReference type="GO" id="GO:0000981">
    <property type="term" value="F:DNA-binding transcription factor activity, RNA polymerase II-specific"/>
    <property type="evidence" value="ECO:0007669"/>
    <property type="project" value="TreeGrafter"/>
</dbReference>
<evidence type="ECO:0000256" key="3">
    <source>
        <dbReference type="ARBA" id="ARBA00022491"/>
    </source>
</evidence>
<dbReference type="PROSITE" id="PS50217">
    <property type="entry name" value="BZIP"/>
    <property type="match status" value="1"/>
</dbReference>
<keyword evidence="5" id="KW-0238">DNA-binding</keyword>
<evidence type="ECO:0000256" key="5">
    <source>
        <dbReference type="ARBA" id="ARBA00023125"/>
    </source>
</evidence>
<organism evidence="11 12">
    <name type="scientific">Cryptotermes secundus</name>
    <dbReference type="NCBI Taxonomy" id="105785"/>
    <lineage>
        <taxon>Eukaryota</taxon>
        <taxon>Metazoa</taxon>
        <taxon>Ecdysozoa</taxon>
        <taxon>Arthropoda</taxon>
        <taxon>Hexapoda</taxon>
        <taxon>Insecta</taxon>
        <taxon>Pterygota</taxon>
        <taxon>Neoptera</taxon>
        <taxon>Polyneoptera</taxon>
        <taxon>Dictyoptera</taxon>
        <taxon>Blattodea</taxon>
        <taxon>Blattoidea</taxon>
        <taxon>Termitoidae</taxon>
        <taxon>Kalotermitidae</taxon>
        <taxon>Cryptotermitinae</taxon>
        <taxon>Cryptotermes</taxon>
    </lineage>
</organism>
<evidence type="ECO:0000256" key="2">
    <source>
        <dbReference type="ARBA" id="ARBA00008500"/>
    </source>
</evidence>
<dbReference type="GO" id="GO:0000978">
    <property type="term" value="F:RNA polymerase II cis-regulatory region sequence-specific DNA binding"/>
    <property type="evidence" value="ECO:0007669"/>
    <property type="project" value="TreeGrafter"/>
</dbReference>
<feature type="region of interest" description="Disordered" evidence="9">
    <location>
        <begin position="27"/>
        <end position="83"/>
    </location>
</feature>
<dbReference type="Pfam" id="PF03131">
    <property type="entry name" value="bZIP_Maf"/>
    <property type="match status" value="1"/>
</dbReference>
<dbReference type="InParanoid" id="A0A2J7QPD5"/>
<keyword evidence="3" id="KW-0678">Repressor</keyword>
<feature type="region of interest" description="Disordered" evidence="9">
    <location>
        <begin position="112"/>
        <end position="161"/>
    </location>
</feature>
<dbReference type="SUPFAM" id="SSF57959">
    <property type="entry name" value="Leucine zipper domain"/>
    <property type="match status" value="1"/>
</dbReference>
<dbReference type="InterPro" id="IPR004827">
    <property type="entry name" value="bZIP"/>
</dbReference>